<organism evidence="2 3">
    <name type="scientific">Vibrio splendidus</name>
    <dbReference type="NCBI Taxonomy" id="29497"/>
    <lineage>
        <taxon>Bacteria</taxon>
        <taxon>Pseudomonadati</taxon>
        <taxon>Pseudomonadota</taxon>
        <taxon>Gammaproteobacteria</taxon>
        <taxon>Vibrionales</taxon>
        <taxon>Vibrionaceae</taxon>
        <taxon>Vibrio</taxon>
    </lineage>
</organism>
<dbReference type="RefSeq" id="WP_017085975.1">
    <property type="nucleotide sequence ID" value="NZ_CAWNZY010000059.1"/>
</dbReference>
<dbReference type="Pfam" id="PF00075">
    <property type="entry name" value="RNase_H"/>
    <property type="match status" value="1"/>
</dbReference>
<evidence type="ECO:0000259" key="1">
    <source>
        <dbReference type="PROSITE" id="PS50879"/>
    </source>
</evidence>
<dbReference type="Gene3D" id="3.30.420.10">
    <property type="entry name" value="Ribonuclease H-like superfamily/Ribonuclease H"/>
    <property type="match status" value="1"/>
</dbReference>
<accession>A0A2T5E3T5</accession>
<sequence length="145" mass="16453">MKKEIYVEAATAEKRRGRLSAGVGLVVFDDYERIADEDWLLLDSITDRNYADLSALAFGLERACDGDIIYLSSDYCVDGFNEWLDGWKRRNWRKSNKKPIAHQDLWELVDKRSADKQVEVRKAAACSAGRDAAYRYAVAVANGQL</sequence>
<comment type="caution">
    <text evidence="2">The sequence shown here is derived from an EMBL/GenBank/DDBJ whole genome shotgun (WGS) entry which is preliminary data.</text>
</comment>
<gene>
    <name evidence="2" type="ORF">CWO36_21470</name>
</gene>
<evidence type="ECO:0000313" key="2">
    <source>
        <dbReference type="EMBL" id="PTP13984.1"/>
    </source>
</evidence>
<dbReference type="EMBL" id="PIGA01000047">
    <property type="protein sequence ID" value="PTP13984.1"/>
    <property type="molecule type" value="Genomic_DNA"/>
</dbReference>
<dbReference type="AlphaFoldDB" id="A0A2T5E3T5"/>
<feature type="domain" description="RNase H type-1" evidence="1">
    <location>
        <begin position="1"/>
        <end position="142"/>
    </location>
</feature>
<dbReference type="GO" id="GO:0004523">
    <property type="term" value="F:RNA-DNA hybrid ribonuclease activity"/>
    <property type="evidence" value="ECO:0007669"/>
    <property type="project" value="InterPro"/>
</dbReference>
<proteinExistence type="predicted"/>
<dbReference type="InterPro" id="IPR036397">
    <property type="entry name" value="RNaseH_sf"/>
</dbReference>
<evidence type="ECO:0000313" key="3">
    <source>
        <dbReference type="Proteomes" id="UP000244080"/>
    </source>
</evidence>
<dbReference type="Proteomes" id="UP000244080">
    <property type="component" value="Unassembled WGS sequence"/>
</dbReference>
<name>A0A2T5E3T5_VIBSP</name>
<dbReference type="SUPFAM" id="SSF53098">
    <property type="entry name" value="Ribonuclease H-like"/>
    <property type="match status" value="1"/>
</dbReference>
<dbReference type="InterPro" id="IPR012337">
    <property type="entry name" value="RNaseH-like_sf"/>
</dbReference>
<dbReference type="PROSITE" id="PS50879">
    <property type="entry name" value="RNASE_H_1"/>
    <property type="match status" value="1"/>
</dbReference>
<reference evidence="2 3" key="1">
    <citation type="submission" date="2017-11" db="EMBL/GenBank/DDBJ databases">
        <title>Population delineation of vibrios coincides with oyster pathogenicity.</title>
        <authorList>
            <person name="Bruto M."/>
            <person name="Labreuche Y."/>
            <person name="James A."/>
            <person name="Piel D."/>
            <person name="Chenivesse S."/>
            <person name="Petton B."/>
            <person name="Polz M.F."/>
            <person name="Le Roux F."/>
        </authorList>
    </citation>
    <scope>NUCLEOTIDE SEQUENCE [LARGE SCALE GENOMIC DNA]</scope>
    <source>
        <strain evidence="2 3">1F_55</strain>
    </source>
</reference>
<protein>
    <submittedName>
        <fullName evidence="2">Ribonuclease HI</fullName>
    </submittedName>
</protein>
<dbReference type="GO" id="GO:0003676">
    <property type="term" value="F:nucleic acid binding"/>
    <property type="evidence" value="ECO:0007669"/>
    <property type="project" value="InterPro"/>
</dbReference>
<dbReference type="InterPro" id="IPR002156">
    <property type="entry name" value="RNaseH_domain"/>
</dbReference>